<feature type="region of interest" description="Disordered" evidence="1">
    <location>
        <begin position="1"/>
        <end position="25"/>
    </location>
</feature>
<sequence>MHRLGQTRSRDSEENGDGNGETRKVITTGMETISAQGGKIELPIGNDKDELQTNQESADALDWAYVMTYKDWITSSYFQQWIHQVFIPNTAPQDPQDHRILIMDNQAIHYHEKLKSI</sequence>
<evidence type="ECO:0000256" key="1">
    <source>
        <dbReference type="SAM" id="MobiDB-lite"/>
    </source>
</evidence>
<dbReference type="Proteomes" id="UP001204833">
    <property type="component" value="Unassembled WGS sequence"/>
</dbReference>
<proteinExistence type="predicted"/>
<comment type="caution">
    <text evidence="3">The sequence shown here is derived from an EMBL/GenBank/DDBJ whole genome shotgun (WGS) entry which is preliminary data.</text>
</comment>
<dbReference type="Pfam" id="PF03184">
    <property type="entry name" value="DDE_1"/>
    <property type="match status" value="1"/>
</dbReference>
<evidence type="ECO:0000313" key="4">
    <source>
        <dbReference type="Proteomes" id="UP001204833"/>
    </source>
</evidence>
<organism evidence="3 4">
    <name type="scientific">Candida theae</name>
    <dbReference type="NCBI Taxonomy" id="1198502"/>
    <lineage>
        <taxon>Eukaryota</taxon>
        <taxon>Fungi</taxon>
        <taxon>Dikarya</taxon>
        <taxon>Ascomycota</taxon>
        <taxon>Saccharomycotina</taxon>
        <taxon>Pichiomycetes</taxon>
        <taxon>Debaryomycetaceae</taxon>
        <taxon>Candida/Lodderomyces clade</taxon>
        <taxon>Candida</taxon>
    </lineage>
</organism>
<gene>
    <name evidence="3" type="ORF">KGF57_002070</name>
</gene>
<protein>
    <recommendedName>
        <fullName evidence="2">DDE-1 domain-containing protein</fullName>
    </recommendedName>
</protein>
<dbReference type="AlphaFoldDB" id="A0AAD5FZ43"/>
<reference evidence="3 4" key="1">
    <citation type="journal article" date="2022" name="DNA Res.">
        <title>Genome analysis of five recently described species of the CUG-Ser clade uncovers Candida theae as a new hybrid lineage with pathogenic potential in the Candida parapsilosis species complex.</title>
        <authorList>
            <person name="Mixao V."/>
            <person name="Del Olmo V."/>
            <person name="Hegedusova E."/>
            <person name="Saus E."/>
            <person name="Pryszcz L."/>
            <person name="Cillingova A."/>
            <person name="Nosek J."/>
            <person name="Gabaldon T."/>
        </authorList>
    </citation>
    <scope>NUCLEOTIDE SEQUENCE [LARGE SCALE GENOMIC DNA]</scope>
    <source>
        <strain evidence="3 4">CBS 12239</strain>
    </source>
</reference>
<name>A0AAD5FZ43_9ASCO</name>
<feature type="domain" description="DDE-1" evidence="2">
    <location>
        <begin position="25"/>
        <end position="114"/>
    </location>
</feature>
<dbReference type="RefSeq" id="XP_051609449.1">
    <property type="nucleotide sequence ID" value="XM_051751344.1"/>
</dbReference>
<evidence type="ECO:0000259" key="2">
    <source>
        <dbReference type="Pfam" id="PF03184"/>
    </source>
</evidence>
<dbReference type="GO" id="GO:0003676">
    <property type="term" value="F:nucleic acid binding"/>
    <property type="evidence" value="ECO:0007669"/>
    <property type="project" value="InterPro"/>
</dbReference>
<dbReference type="EMBL" id="JAIHNG010000103">
    <property type="protein sequence ID" value="KAI5959545.1"/>
    <property type="molecule type" value="Genomic_DNA"/>
</dbReference>
<evidence type="ECO:0000313" key="3">
    <source>
        <dbReference type="EMBL" id="KAI5959545.1"/>
    </source>
</evidence>
<dbReference type="InterPro" id="IPR004875">
    <property type="entry name" value="DDE_SF_endonuclease_dom"/>
</dbReference>
<accession>A0AAD5FZ43</accession>
<keyword evidence="4" id="KW-1185">Reference proteome</keyword>
<dbReference type="GeneID" id="76150129"/>